<keyword evidence="5" id="KW-0472">Membrane</keyword>
<keyword evidence="7" id="KW-1185">Reference proteome</keyword>
<organism evidence="6 7">
    <name type="scientific">Plastoroseomonas hellenica</name>
    <dbReference type="NCBI Taxonomy" id="2687306"/>
    <lineage>
        <taxon>Bacteria</taxon>
        <taxon>Pseudomonadati</taxon>
        <taxon>Pseudomonadota</taxon>
        <taxon>Alphaproteobacteria</taxon>
        <taxon>Acetobacterales</taxon>
        <taxon>Acetobacteraceae</taxon>
        <taxon>Plastoroseomonas</taxon>
    </lineage>
</organism>
<comment type="caution">
    <text evidence="6">The sequence shown here is derived from an EMBL/GenBank/DDBJ whole genome shotgun (WGS) entry which is preliminary data.</text>
</comment>
<dbReference type="RefSeq" id="WP_211858602.1">
    <property type="nucleotide sequence ID" value="NZ_JAAGBB010000139.1"/>
</dbReference>
<dbReference type="SUPFAM" id="SSF53850">
    <property type="entry name" value="Periplasmic binding protein-like II"/>
    <property type="match status" value="1"/>
</dbReference>
<dbReference type="InterPro" id="IPR044527">
    <property type="entry name" value="NrtA/CpmA_ABC-bd_dom"/>
</dbReference>
<evidence type="ECO:0000256" key="1">
    <source>
        <dbReference type="ARBA" id="ARBA00004308"/>
    </source>
</evidence>
<evidence type="ECO:0000313" key="7">
    <source>
        <dbReference type="Proteomes" id="UP001196870"/>
    </source>
</evidence>
<evidence type="ECO:0000256" key="4">
    <source>
        <dbReference type="ARBA" id="ARBA00022519"/>
    </source>
</evidence>
<name>A0ABS5FAC1_9PROT</name>
<evidence type="ECO:0000256" key="2">
    <source>
        <dbReference type="ARBA" id="ARBA00022448"/>
    </source>
</evidence>
<keyword evidence="3" id="KW-1003">Cell membrane</keyword>
<dbReference type="Proteomes" id="UP001196870">
    <property type="component" value="Unassembled WGS sequence"/>
</dbReference>
<evidence type="ECO:0000256" key="5">
    <source>
        <dbReference type="ARBA" id="ARBA00023136"/>
    </source>
</evidence>
<dbReference type="CDD" id="cd13553">
    <property type="entry name" value="PBP2_NrtA_CpmA_like"/>
    <property type="match status" value="1"/>
</dbReference>
<dbReference type="PANTHER" id="PTHR30024:SF43">
    <property type="entry name" value="BLL4572 PROTEIN"/>
    <property type="match status" value="1"/>
</dbReference>
<evidence type="ECO:0000313" key="6">
    <source>
        <dbReference type="EMBL" id="MBR0669516.1"/>
    </source>
</evidence>
<gene>
    <name evidence="6" type="ORF">GXW71_34570</name>
</gene>
<sequence length="260" mass="26790">MADHAATGAAPMRLGLLRLTDAAPVALAATRGFFAAEGVAVSLSVEPSWANVADKLAYGLLDAAVLPPPLGLAMELGLRPAATRLIVPLSLSLNGNSIVLAEALAKPLLDGGPVPPPLETGRRLRGLIAKGLRPRLAVVHGFSTHDLLLRYWLAACGIDPEEAVELSVLPPSEMPQALADGRIDGFCAGAPWGAVAARSGAGRTLLLSSAIWRNHPEKCLALRADWAERHPAPLLGVLRALLRAGAACDEPAGAAALAAL</sequence>
<keyword evidence="2" id="KW-0813">Transport</keyword>
<proteinExistence type="predicted"/>
<keyword evidence="4" id="KW-0997">Cell inner membrane</keyword>
<feature type="non-terminal residue" evidence="6">
    <location>
        <position position="260"/>
    </location>
</feature>
<dbReference type="PANTHER" id="PTHR30024">
    <property type="entry name" value="ALIPHATIC SULFONATES-BINDING PROTEIN-RELATED"/>
    <property type="match status" value="1"/>
</dbReference>
<reference evidence="7" key="1">
    <citation type="journal article" date="2021" name="Syst. Appl. Microbiol.">
        <title>Roseomonas hellenica sp. nov., isolated from roots of wild-growing Alkanna tinctoria.</title>
        <authorList>
            <person name="Rat A."/>
            <person name="Naranjo H.D."/>
            <person name="Lebbe L."/>
            <person name="Cnockaert M."/>
            <person name="Krigas N."/>
            <person name="Grigoriadou K."/>
            <person name="Maloupa E."/>
            <person name="Willems A."/>
        </authorList>
    </citation>
    <scope>NUCLEOTIDE SEQUENCE [LARGE SCALE GENOMIC DNA]</scope>
    <source>
        <strain evidence="7">LMG 31523</strain>
    </source>
</reference>
<accession>A0ABS5FAC1</accession>
<protein>
    <submittedName>
        <fullName evidence="6">ABC transporter substrate-binding protein</fullName>
    </submittedName>
</protein>
<dbReference type="Gene3D" id="3.40.190.10">
    <property type="entry name" value="Periplasmic binding protein-like II"/>
    <property type="match status" value="2"/>
</dbReference>
<evidence type="ECO:0000256" key="3">
    <source>
        <dbReference type="ARBA" id="ARBA00022475"/>
    </source>
</evidence>
<comment type="subcellular location">
    <subcellularLocation>
        <location evidence="1">Endomembrane system</location>
    </subcellularLocation>
</comment>
<dbReference type="Pfam" id="PF13379">
    <property type="entry name" value="NMT1_2"/>
    <property type="match status" value="1"/>
</dbReference>
<dbReference type="EMBL" id="JAAGBB010000139">
    <property type="protein sequence ID" value="MBR0669516.1"/>
    <property type="molecule type" value="Genomic_DNA"/>
</dbReference>